<dbReference type="Gene3D" id="3.30.70.270">
    <property type="match status" value="1"/>
</dbReference>
<dbReference type="SMART" id="SM00267">
    <property type="entry name" value="GGDEF"/>
    <property type="match status" value="1"/>
</dbReference>
<dbReference type="Proteomes" id="UP000199394">
    <property type="component" value="Unassembled WGS sequence"/>
</dbReference>
<name>A0A1H4CRE5_9FIRM</name>
<keyword evidence="5" id="KW-1185">Reference proteome</keyword>
<dbReference type="PROSITE" id="PS50883">
    <property type="entry name" value="EAL"/>
    <property type="match status" value="1"/>
</dbReference>
<evidence type="ECO:0000256" key="1">
    <source>
        <dbReference type="SAM" id="Phobius"/>
    </source>
</evidence>
<dbReference type="InterPro" id="IPR043128">
    <property type="entry name" value="Rev_trsase/Diguanyl_cyclase"/>
</dbReference>
<dbReference type="EMBL" id="FNRK01000017">
    <property type="protein sequence ID" value="SEA62878.1"/>
    <property type="molecule type" value="Genomic_DNA"/>
</dbReference>
<feature type="transmembrane region" description="Helical" evidence="1">
    <location>
        <begin position="6"/>
        <end position="23"/>
    </location>
</feature>
<dbReference type="SUPFAM" id="SSF141868">
    <property type="entry name" value="EAL domain-like"/>
    <property type="match status" value="1"/>
</dbReference>
<feature type="transmembrane region" description="Helical" evidence="1">
    <location>
        <begin position="106"/>
        <end position="126"/>
    </location>
</feature>
<protein>
    <submittedName>
        <fullName evidence="4">Diguanylate cyclase (GGDEF) domain-containing protein</fullName>
    </submittedName>
</protein>
<dbReference type="CDD" id="cd01948">
    <property type="entry name" value="EAL"/>
    <property type="match status" value="1"/>
</dbReference>
<proteinExistence type="predicted"/>
<dbReference type="Gene3D" id="3.20.20.450">
    <property type="entry name" value="EAL domain"/>
    <property type="match status" value="2"/>
</dbReference>
<evidence type="ECO:0000259" key="3">
    <source>
        <dbReference type="PROSITE" id="PS50887"/>
    </source>
</evidence>
<dbReference type="InterPro" id="IPR000160">
    <property type="entry name" value="GGDEF_dom"/>
</dbReference>
<feature type="domain" description="EAL" evidence="2">
    <location>
        <begin position="232"/>
        <end position="509"/>
    </location>
</feature>
<sequence>MVWNLVGEWLSLAIIIVISLYSIRSSYAFSIRDRIFNISLCVILFSILCTLASTYMLYSYDTLPLWLVTGTTTLYFAMTPLISVVYFYYTAAVLRYSQNARGIHPIWLFCCFPYLLYLAMVLTNPWHNLIYTIQPATGYTQGSAILITYLIFYVYCLGCLFLTLLMHHRVERRVTAILLVFPLIAFIFIFLQKFFPTIILTGSASVISALILYLYLQSTRLSVDPLTGLLNRNVFLKAATMVIQADKPACAVVVSLNDFKNINAHFGQAVGDALLRQVSLFLKSVLDDISIYRTSGDRFTFILAEKDLPRTEALIHTIHERLEHTWHTHNVECRLSASIAIADIAYAEGSLETAIRSTEYALAECKKNPEMVYCRYEPHLRAAENRRAAVKNALEDALAKDGFQILYQPIWSVGAQRFTQAEALLSLPFDAIKLDKGLVWTVMGNPVKEHFIRHLVHGFLALDRHVVAEGVETQEQLDYISQCGCDLIQGYFFSKPLKPEDCLRFLEAQ</sequence>
<feature type="transmembrane region" description="Helical" evidence="1">
    <location>
        <begin position="146"/>
        <end position="167"/>
    </location>
</feature>
<dbReference type="PANTHER" id="PTHR33121:SF79">
    <property type="entry name" value="CYCLIC DI-GMP PHOSPHODIESTERASE PDED-RELATED"/>
    <property type="match status" value="1"/>
</dbReference>
<keyword evidence="1" id="KW-1133">Transmembrane helix</keyword>
<dbReference type="NCBIfam" id="TIGR00254">
    <property type="entry name" value="GGDEF"/>
    <property type="match status" value="1"/>
</dbReference>
<evidence type="ECO:0000313" key="5">
    <source>
        <dbReference type="Proteomes" id="UP000199394"/>
    </source>
</evidence>
<dbReference type="Pfam" id="PF00563">
    <property type="entry name" value="EAL"/>
    <property type="match status" value="1"/>
</dbReference>
<dbReference type="RefSeq" id="WP_090308297.1">
    <property type="nucleotide sequence ID" value="NZ_FNRK01000017.1"/>
</dbReference>
<dbReference type="CDD" id="cd01949">
    <property type="entry name" value="GGDEF"/>
    <property type="match status" value="1"/>
</dbReference>
<feature type="transmembrane region" description="Helical" evidence="1">
    <location>
        <begin position="73"/>
        <end position="94"/>
    </location>
</feature>
<evidence type="ECO:0000313" key="4">
    <source>
        <dbReference type="EMBL" id="SEA62878.1"/>
    </source>
</evidence>
<dbReference type="InterPro" id="IPR050706">
    <property type="entry name" value="Cyclic-di-GMP_PDE-like"/>
</dbReference>
<dbReference type="SMART" id="SM00052">
    <property type="entry name" value="EAL"/>
    <property type="match status" value="1"/>
</dbReference>
<evidence type="ECO:0000259" key="2">
    <source>
        <dbReference type="PROSITE" id="PS50883"/>
    </source>
</evidence>
<dbReference type="PROSITE" id="PS50887">
    <property type="entry name" value="GGDEF"/>
    <property type="match status" value="1"/>
</dbReference>
<accession>A0A1H4CRE5</accession>
<reference evidence="4 5" key="1">
    <citation type="submission" date="2016-10" db="EMBL/GenBank/DDBJ databases">
        <authorList>
            <person name="de Groot N.N."/>
        </authorList>
    </citation>
    <scope>NUCLEOTIDE SEQUENCE [LARGE SCALE GENOMIC DNA]</scope>
    <source>
        <strain evidence="4 5">SR12</strain>
    </source>
</reference>
<keyword evidence="1" id="KW-0812">Transmembrane</keyword>
<feature type="transmembrane region" description="Helical" evidence="1">
    <location>
        <begin position="174"/>
        <end position="191"/>
    </location>
</feature>
<dbReference type="AlphaFoldDB" id="A0A1H4CRE5"/>
<dbReference type="PANTHER" id="PTHR33121">
    <property type="entry name" value="CYCLIC DI-GMP PHOSPHODIESTERASE PDEF"/>
    <property type="match status" value="1"/>
</dbReference>
<feature type="transmembrane region" description="Helical" evidence="1">
    <location>
        <begin position="197"/>
        <end position="216"/>
    </location>
</feature>
<dbReference type="OrthoDB" id="9805474at2"/>
<feature type="transmembrane region" description="Helical" evidence="1">
    <location>
        <begin position="35"/>
        <end position="58"/>
    </location>
</feature>
<keyword evidence="1" id="KW-0472">Membrane</keyword>
<dbReference type="Pfam" id="PF00990">
    <property type="entry name" value="GGDEF"/>
    <property type="match status" value="1"/>
</dbReference>
<dbReference type="STRING" id="81409.SAMN04515656_11720"/>
<dbReference type="InterPro" id="IPR035919">
    <property type="entry name" value="EAL_sf"/>
</dbReference>
<gene>
    <name evidence="4" type="ORF">SAMN04515656_11720</name>
</gene>
<feature type="domain" description="GGDEF" evidence="3">
    <location>
        <begin position="247"/>
        <end position="378"/>
    </location>
</feature>
<dbReference type="GO" id="GO:0071111">
    <property type="term" value="F:cyclic-guanylate-specific phosphodiesterase activity"/>
    <property type="evidence" value="ECO:0007669"/>
    <property type="project" value="InterPro"/>
</dbReference>
<dbReference type="InterPro" id="IPR029787">
    <property type="entry name" value="Nucleotide_cyclase"/>
</dbReference>
<dbReference type="InterPro" id="IPR001633">
    <property type="entry name" value="EAL_dom"/>
</dbReference>
<dbReference type="SUPFAM" id="SSF55073">
    <property type="entry name" value="Nucleotide cyclase"/>
    <property type="match status" value="1"/>
</dbReference>
<organism evidence="4 5">
    <name type="scientific">Eubacterium aggregans</name>
    <dbReference type="NCBI Taxonomy" id="81409"/>
    <lineage>
        <taxon>Bacteria</taxon>
        <taxon>Bacillati</taxon>
        <taxon>Bacillota</taxon>
        <taxon>Clostridia</taxon>
        <taxon>Eubacteriales</taxon>
        <taxon>Eubacteriaceae</taxon>
        <taxon>Eubacterium</taxon>
    </lineage>
</organism>